<reference evidence="2 3" key="1">
    <citation type="submission" date="2024-09" db="EMBL/GenBank/DDBJ databases">
        <title>Chromosome-scale assembly of Riccia sorocarpa.</title>
        <authorList>
            <person name="Paukszto L."/>
        </authorList>
    </citation>
    <scope>NUCLEOTIDE SEQUENCE [LARGE SCALE GENOMIC DNA]</scope>
    <source>
        <strain evidence="2">LP-2024</strain>
        <tissue evidence="2">Aerial parts of the thallus</tissue>
    </source>
</reference>
<comment type="caution">
    <text evidence="2">The sequence shown here is derived from an EMBL/GenBank/DDBJ whole genome shotgun (WGS) entry which is preliminary data.</text>
</comment>
<organism evidence="2 3">
    <name type="scientific">Riccia sorocarpa</name>
    <dbReference type="NCBI Taxonomy" id="122646"/>
    <lineage>
        <taxon>Eukaryota</taxon>
        <taxon>Viridiplantae</taxon>
        <taxon>Streptophyta</taxon>
        <taxon>Embryophyta</taxon>
        <taxon>Marchantiophyta</taxon>
        <taxon>Marchantiopsida</taxon>
        <taxon>Marchantiidae</taxon>
        <taxon>Marchantiales</taxon>
        <taxon>Ricciaceae</taxon>
        <taxon>Riccia</taxon>
    </lineage>
</organism>
<protein>
    <recommendedName>
        <fullName evidence="4">FCP1 homology domain-containing protein</fullName>
    </recommendedName>
</protein>
<gene>
    <name evidence="2" type="ORF">R1sor_004934</name>
</gene>
<dbReference type="Gene3D" id="3.40.50.1000">
    <property type="entry name" value="HAD superfamily/HAD-like"/>
    <property type="match status" value="1"/>
</dbReference>
<dbReference type="Proteomes" id="UP001633002">
    <property type="component" value="Unassembled WGS sequence"/>
</dbReference>
<accession>A0ABD3HIM6</accession>
<evidence type="ECO:0000256" key="1">
    <source>
        <dbReference type="SAM" id="MobiDB-lite"/>
    </source>
</evidence>
<feature type="region of interest" description="Disordered" evidence="1">
    <location>
        <begin position="226"/>
        <end position="252"/>
    </location>
</feature>
<keyword evidence="3" id="KW-1185">Reference proteome</keyword>
<evidence type="ECO:0000313" key="2">
    <source>
        <dbReference type="EMBL" id="KAL3691283.1"/>
    </source>
</evidence>
<evidence type="ECO:0008006" key="4">
    <source>
        <dbReference type="Google" id="ProtNLM"/>
    </source>
</evidence>
<proteinExistence type="predicted"/>
<evidence type="ECO:0000313" key="3">
    <source>
        <dbReference type="Proteomes" id="UP001633002"/>
    </source>
</evidence>
<sequence length="289" mass="33202">MQESLKAQWEEELRLLQATREMQAMMAKVRQSDQGLALRVQELKAERSRLEDWIKEHRLVKKDLDEALSLHRPPINPRKKTIVLDINGLLMKIKHSWSQTQCVSFQTTREHHKDGVLRCKSIAVLYDHSICDRDVLLLDDSVQKNSTNHPYQALHPRTFDPMKTAKKDDNYLNSVLLPVLDKLRFHRGDMMSFVEANWQAVQAQEPFEHRIKQALQTATDLVTAEENWPSQNPDETGPSQPPDSDLAELGRPLVPAPLTRSAILSETEILLSGSRDEDEELVRLHGDLD</sequence>
<dbReference type="AlphaFoldDB" id="A0ABD3HIM6"/>
<name>A0ABD3HIM6_9MARC</name>
<dbReference type="EMBL" id="JBJQOH010000003">
    <property type="protein sequence ID" value="KAL3691283.1"/>
    <property type="molecule type" value="Genomic_DNA"/>
</dbReference>
<dbReference type="InterPro" id="IPR023214">
    <property type="entry name" value="HAD_sf"/>
</dbReference>
<feature type="compositionally biased region" description="Polar residues" evidence="1">
    <location>
        <begin position="228"/>
        <end position="238"/>
    </location>
</feature>